<evidence type="ECO:0000313" key="5">
    <source>
        <dbReference type="EMBL" id="MBC3291590.1"/>
    </source>
</evidence>
<keyword evidence="3" id="KW-0804">Transcription</keyword>
<dbReference type="SMART" id="SM00421">
    <property type="entry name" value="HTH_LUXR"/>
    <property type="match status" value="1"/>
</dbReference>
<evidence type="ECO:0000256" key="2">
    <source>
        <dbReference type="ARBA" id="ARBA00023125"/>
    </source>
</evidence>
<dbReference type="PANTHER" id="PTHR44688:SF16">
    <property type="entry name" value="DNA-BINDING TRANSCRIPTIONAL ACTIVATOR DEVR_DOSR"/>
    <property type="match status" value="1"/>
</dbReference>
<comment type="caution">
    <text evidence="5">The sequence shown here is derived from an EMBL/GenBank/DDBJ whole genome shotgun (WGS) entry which is preliminary data.</text>
</comment>
<sequence length="211" mass="24069">MSAVGLAHFFTTVSFRQYQLHLFKDFDSFNTALTYIPFFSVIYSLSDAREERRNCLVYMRELAFKHGAIQRIILAGDEIEARLIGQLSPSRLHGIISKSSSLIALQKQLITLLSETEQVNNNAFTHWYGCHTRILSPTERTVLRYMSSGLSIPEIAEQLERNIKTIRAHKYNAMLKLGVNSDVGLLDAADILRNLPMVKPRFALWVAPFYS</sequence>
<dbReference type="Gene3D" id="1.10.10.10">
    <property type="entry name" value="Winged helix-like DNA-binding domain superfamily/Winged helix DNA-binding domain"/>
    <property type="match status" value="1"/>
</dbReference>
<accession>A0A8I0CW27</accession>
<keyword evidence="1" id="KW-0805">Transcription regulation</keyword>
<dbReference type="InterPro" id="IPR036388">
    <property type="entry name" value="WH-like_DNA-bd_sf"/>
</dbReference>
<dbReference type="GO" id="GO:0003677">
    <property type="term" value="F:DNA binding"/>
    <property type="evidence" value="ECO:0007669"/>
    <property type="project" value="UniProtKB-KW"/>
</dbReference>
<evidence type="ECO:0000256" key="1">
    <source>
        <dbReference type="ARBA" id="ARBA00023015"/>
    </source>
</evidence>
<dbReference type="SUPFAM" id="SSF46894">
    <property type="entry name" value="C-terminal effector domain of the bipartite response regulators"/>
    <property type="match status" value="1"/>
</dbReference>
<dbReference type="PANTHER" id="PTHR44688">
    <property type="entry name" value="DNA-BINDING TRANSCRIPTIONAL ACTIVATOR DEVR_DOSR"/>
    <property type="match status" value="1"/>
</dbReference>
<dbReference type="InterPro" id="IPR016032">
    <property type="entry name" value="Sig_transdc_resp-reg_C-effctor"/>
</dbReference>
<dbReference type="AlphaFoldDB" id="A0A8I0CW27"/>
<name>A0A8I0CW27_9PSED</name>
<dbReference type="EMBL" id="JABWQF010000004">
    <property type="protein sequence ID" value="MBC3291590.1"/>
    <property type="molecule type" value="Genomic_DNA"/>
</dbReference>
<feature type="domain" description="HTH luxR-type" evidence="4">
    <location>
        <begin position="128"/>
        <end position="193"/>
    </location>
</feature>
<evidence type="ECO:0000259" key="4">
    <source>
        <dbReference type="PROSITE" id="PS50043"/>
    </source>
</evidence>
<reference evidence="5" key="1">
    <citation type="journal article" date="2020" name="Microorganisms">
        <title>Reliable Identification of Environmental Pseudomonas Isolates Using the rpoD Gene.</title>
        <authorList>
            <consortium name="The Broad Institute Genome Sequencing Platform"/>
            <person name="Girard L."/>
            <person name="Lood C."/>
            <person name="Rokni-Zadeh H."/>
            <person name="van Noort V."/>
            <person name="Lavigne R."/>
            <person name="De Mot R."/>
        </authorList>
    </citation>
    <scope>NUCLEOTIDE SEQUENCE [LARGE SCALE GENOMIC DNA]</scope>
    <source>
        <strain evidence="5">SWRI145</strain>
    </source>
</reference>
<dbReference type="CDD" id="cd06170">
    <property type="entry name" value="LuxR_C_like"/>
    <property type="match status" value="1"/>
</dbReference>
<proteinExistence type="predicted"/>
<dbReference type="GO" id="GO:0006355">
    <property type="term" value="P:regulation of DNA-templated transcription"/>
    <property type="evidence" value="ECO:0007669"/>
    <property type="project" value="InterPro"/>
</dbReference>
<dbReference type="NCBIfam" id="NF008548">
    <property type="entry name" value="PRK11475.1"/>
    <property type="match status" value="1"/>
</dbReference>
<keyword evidence="2 5" id="KW-0238">DNA-binding</keyword>
<protein>
    <submittedName>
        <fullName evidence="5">DNA-binding transcriptional activator BglJ</fullName>
    </submittedName>
</protein>
<dbReference type="InterPro" id="IPR000792">
    <property type="entry name" value="Tscrpt_reg_LuxR_C"/>
</dbReference>
<dbReference type="PROSITE" id="PS50043">
    <property type="entry name" value="HTH_LUXR_2"/>
    <property type="match status" value="1"/>
</dbReference>
<dbReference type="Pfam" id="PF00196">
    <property type="entry name" value="GerE"/>
    <property type="match status" value="1"/>
</dbReference>
<gene>
    <name evidence="5" type="primary">bglJ</name>
    <name evidence="5" type="ORF">HU722_08655</name>
</gene>
<evidence type="ECO:0000256" key="3">
    <source>
        <dbReference type="ARBA" id="ARBA00023163"/>
    </source>
</evidence>
<dbReference type="PRINTS" id="PR00038">
    <property type="entry name" value="HTHLUXR"/>
</dbReference>
<organism evidence="5">
    <name type="scientific">Pseudomonas tritici</name>
    <dbReference type="NCBI Taxonomy" id="2745518"/>
    <lineage>
        <taxon>Bacteria</taxon>
        <taxon>Pseudomonadati</taxon>
        <taxon>Pseudomonadota</taxon>
        <taxon>Gammaproteobacteria</taxon>
        <taxon>Pseudomonadales</taxon>
        <taxon>Pseudomonadaceae</taxon>
        <taxon>Pseudomonas</taxon>
    </lineage>
</organism>